<feature type="compositionally biased region" description="Acidic residues" evidence="1">
    <location>
        <begin position="7"/>
        <end position="21"/>
    </location>
</feature>
<organism evidence="2">
    <name type="scientific">uncultured Caudovirales phage</name>
    <dbReference type="NCBI Taxonomy" id="2100421"/>
    <lineage>
        <taxon>Viruses</taxon>
        <taxon>Duplodnaviria</taxon>
        <taxon>Heunggongvirae</taxon>
        <taxon>Uroviricota</taxon>
        <taxon>Caudoviricetes</taxon>
        <taxon>Peduoviridae</taxon>
        <taxon>Maltschvirus</taxon>
        <taxon>Maltschvirus maltsch</taxon>
    </lineage>
</organism>
<sequence>MTKEPDNQDEIQEDEDQEYEEFTIPITPGDTISTKLTWAFDVNGRTQWAAAETTLAALPDETADDVSYRSQLITFQTVVEQAHRLEEYIDEMRKQQTKKKEGN</sequence>
<dbReference type="EMBL" id="LR797213">
    <property type="protein sequence ID" value="CAB4194585.1"/>
    <property type="molecule type" value="Genomic_DNA"/>
</dbReference>
<proteinExistence type="predicted"/>
<feature type="region of interest" description="Disordered" evidence="1">
    <location>
        <begin position="1"/>
        <end position="23"/>
    </location>
</feature>
<evidence type="ECO:0000256" key="1">
    <source>
        <dbReference type="SAM" id="MobiDB-lite"/>
    </source>
</evidence>
<reference evidence="2" key="1">
    <citation type="submission" date="2020-05" db="EMBL/GenBank/DDBJ databases">
        <authorList>
            <person name="Chiriac C."/>
            <person name="Salcher M."/>
            <person name="Ghai R."/>
            <person name="Kavagutti S V."/>
        </authorList>
    </citation>
    <scope>NUCLEOTIDE SEQUENCE</scope>
</reference>
<evidence type="ECO:0000313" key="2">
    <source>
        <dbReference type="EMBL" id="CAB4194585.1"/>
    </source>
</evidence>
<gene>
    <name evidence="2" type="ORF">UFOVP1264_40</name>
</gene>
<name>A0A6J5RQH1_9CAUD</name>
<accession>A0A6J5RQH1</accession>
<protein>
    <submittedName>
        <fullName evidence="2">Uncharacterized protein</fullName>
    </submittedName>
</protein>